<dbReference type="Pfam" id="PF04073">
    <property type="entry name" value="tRNA_edit"/>
    <property type="match status" value="1"/>
</dbReference>
<feature type="domain" description="YbaK/aminoacyl-tRNA synthetase-associated" evidence="1">
    <location>
        <begin position="25"/>
        <end position="142"/>
    </location>
</feature>
<reference evidence="2 3" key="1">
    <citation type="submission" date="2016-10" db="EMBL/GenBank/DDBJ databases">
        <authorList>
            <person name="Varghese N."/>
            <person name="Submissions S."/>
        </authorList>
    </citation>
    <scope>NUCLEOTIDE SEQUENCE [LARGE SCALE GENOMIC DNA]</scope>
    <source>
        <strain evidence="2 3">CGMCC 1.6497</strain>
    </source>
</reference>
<sequence>MAISLTLQQYLDDKHIKYDVLTHDRKMTSSQIAEASHVPGDRLAKAVILSREGGFVAAVIPASCKVRLDAVGELIDGPICLSTEDEIEVLFPDCDLGAIPAVAPAYGLDAIVDERLGQVDDVYFEGGDHCSLIHLSGDQFRQLLNQAPQASIAEHA</sequence>
<proteinExistence type="predicted"/>
<dbReference type="Gene3D" id="3.90.960.10">
    <property type="entry name" value="YbaK/aminoacyl-tRNA synthetase-associated domain"/>
    <property type="match status" value="1"/>
</dbReference>
<dbReference type="RefSeq" id="WP_090226491.1">
    <property type="nucleotide sequence ID" value="NZ_FNJC01000001.1"/>
</dbReference>
<protein>
    <submittedName>
        <fullName evidence="2">Ala-tRNA(Pro) deacylase</fullName>
    </submittedName>
</protein>
<dbReference type="InterPro" id="IPR036754">
    <property type="entry name" value="YbaK/aa-tRNA-synt-asso_dom_sf"/>
</dbReference>
<keyword evidence="3" id="KW-1185">Reference proteome</keyword>
<accession>A0A1H0HVC9</accession>
<dbReference type="SUPFAM" id="SSF55826">
    <property type="entry name" value="YbaK/ProRS associated domain"/>
    <property type="match status" value="1"/>
</dbReference>
<evidence type="ECO:0000313" key="2">
    <source>
        <dbReference type="EMBL" id="SDO23116.1"/>
    </source>
</evidence>
<organism evidence="2 3">
    <name type="scientific">Filomicrobium insigne</name>
    <dbReference type="NCBI Taxonomy" id="418854"/>
    <lineage>
        <taxon>Bacteria</taxon>
        <taxon>Pseudomonadati</taxon>
        <taxon>Pseudomonadota</taxon>
        <taxon>Alphaproteobacteria</taxon>
        <taxon>Hyphomicrobiales</taxon>
        <taxon>Hyphomicrobiaceae</taxon>
        <taxon>Filomicrobium</taxon>
    </lineage>
</organism>
<comment type="caution">
    <text evidence="2">The sequence shown here is derived from an EMBL/GenBank/DDBJ whole genome shotgun (WGS) entry which is preliminary data.</text>
</comment>
<dbReference type="CDD" id="cd04332">
    <property type="entry name" value="YbaK_like"/>
    <property type="match status" value="1"/>
</dbReference>
<evidence type="ECO:0000259" key="1">
    <source>
        <dbReference type="Pfam" id="PF04073"/>
    </source>
</evidence>
<dbReference type="InterPro" id="IPR007214">
    <property type="entry name" value="YbaK/aa-tRNA-synth-assoc-dom"/>
</dbReference>
<dbReference type="Proteomes" id="UP000198795">
    <property type="component" value="Unassembled WGS sequence"/>
</dbReference>
<dbReference type="EMBL" id="FNJC01000001">
    <property type="protein sequence ID" value="SDO23116.1"/>
    <property type="molecule type" value="Genomic_DNA"/>
</dbReference>
<name>A0A1H0HVC9_9HYPH</name>
<evidence type="ECO:0000313" key="3">
    <source>
        <dbReference type="Proteomes" id="UP000198795"/>
    </source>
</evidence>
<gene>
    <name evidence="2" type="ORF">SAMN04488061_0635</name>
</gene>